<gene>
    <name evidence="1" type="ORF">AMTR_s00036p00027560</name>
</gene>
<proteinExistence type="predicted"/>
<accession>U5CYN7</accession>
<dbReference type="Gramene" id="ERN15289">
    <property type="protein sequence ID" value="ERN15289"/>
    <property type="gene ID" value="AMTR_s00036p00027560"/>
</dbReference>
<dbReference type="Proteomes" id="UP000017836">
    <property type="component" value="Unassembled WGS sequence"/>
</dbReference>
<dbReference type="HOGENOM" id="CLU_2725563_0_0_1"/>
<evidence type="ECO:0000313" key="2">
    <source>
        <dbReference type="Proteomes" id="UP000017836"/>
    </source>
</evidence>
<sequence length="72" mass="7680">MHAPPPPPMLPLPPRPPAPAAAYSLPWVVEDPMEKQEQKGFLNAWLTTMVAETPMSTQAAATAVAAAAVYKK</sequence>
<name>U5CYN7_AMBTC</name>
<reference evidence="2" key="1">
    <citation type="journal article" date="2013" name="Science">
        <title>The Amborella genome and the evolution of flowering plants.</title>
        <authorList>
            <consortium name="Amborella Genome Project"/>
        </authorList>
    </citation>
    <scope>NUCLEOTIDE SEQUENCE [LARGE SCALE GENOMIC DNA]</scope>
</reference>
<dbReference type="EMBL" id="KI392503">
    <property type="protein sequence ID" value="ERN15289.1"/>
    <property type="molecule type" value="Genomic_DNA"/>
</dbReference>
<evidence type="ECO:0000313" key="1">
    <source>
        <dbReference type="EMBL" id="ERN15289.1"/>
    </source>
</evidence>
<dbReference type="AlphaFoldDB" id="U5CYN7"/>
<keyword evidence="2" id="KW-1185">Reference proteome</keyword>
<protein>
    <submittedName>
        <fullName evidence="1">Uncharacterized protein</fullName>
    </submittedName>
</protein>
<organism evidence="1 2">
    <name type="scientific">Amborella trichopoda</name>
    <dbReference type="NCBI Taxonomy" id="13333"/>
    <lineage>
        <taxon>Eukaryota</taxon>
        <taxon>Viridiplantae</taxon>
        <taxon>Streptophyta</taxon>
        <taxon>Embryophyta</taxon>
        <taxon>Tracheophyta</taxon>
        <taxon>Spermatophyta</taxon>
        <taxon>Magnoliopsida</taxon>
        <taxon>Amborellales</taxon>
        <taxon>Amborellaceae</taxon>
        <taxon>Amborella</taxon>
    </lineage>
</organism>